<dbReference type="Gene3D" id="3.40.190.10">
    <property type="entry name" value="Periplasmic binding protein-like II"/>
    <property type="match status" value="2"/>
</dbReference>
<keyword evidence="6" id="KW-1185">Reference proteome</keyword>
<feature type="chain" id="PRO_5030862091" description="PBP domain-containing protein" evidence="3">
    <location>
        <begin position="19"/>
        <end position="328"/>
    </location>
</feature>
<accession>A0A7Y3RM74</accession>
<evidence type="ECO:0000256" key="1">
    <source>
        <dbReference type="ARBA" id="ARBA00022729"/>
    </source>
</evidence>
<dbReference type="PANTHER" id="PTHR30570:SF1">
    <property type="entry name" value="PHOSPHATE-BINDING PROTEIN PSTS"/>
    <property type="match status" value="1"/>
</dbReference>
<evidence type="ECO:0000256" key="2">
    <source>
        <dbReference type="SAM" id="MobiDB-lite"/>
    </source>
</evidence>
<dbReference type="AlphaFoldDB" id="A0A7Y3RM74"/>
<dbReference type="Proteomes" id="UP000536835">
    <property type="component" value="Unassembled WGS sequence"/>
</dbReference>
<evidence type="ECO:0000256" key="3">
    <source>
        <dbReference type="SAM" id="SignalP"/>
    </source>
</evidence>
<protein>
    <recommendedName>
        <fullName evidence="4">PBP domain-containing protein</fullName>
    </recommendedName>
</protein>
<organism evidence="5 6">
    <name type="scientific">Parvularcula mediterranea</name>
    <dbReference type="NCBI Taxonomy" id="2732508"/>
    <lineage>
        <taxon>Bacteria</taxon>
        <taxon>Pseudomonadati</taxon>
        <taxon>Pseudomonadota</taxon>
        <taxon>Alphaproteobacteria</taxon>
        <taxon>Parvularculales</taxon>
        <taxon>Parvularculaceae</taxon>
        <taxon>Parvularcula</taxon>
    </lineage>
</organism>
<proteinExistence type="predicted"/>
<dbReference type="SUPFAM" id="SSF53850">
    <property type="entry name" value="Periplasmic binding protein-like II"/>
    <property type="match status" value="1"/>
</dbReference>
<dbReference type="RefSeq" id="WP_173199348.1">
    <property type="nucleotide sequence ID" value="NZ_JABFCX010000003.1"/>
</dbReference>
<evidence type="ECO:0000313" key="5">
    <source>
        <dbReference type="EMBL" id="NNU16668.1"/>
    </source>
</evidence>
<reference evidence="5 6" key="1">
    <citation type="submission" date="2020-05" db="EMBL/GenBank/DDBJ databases">
        <title>Parvularcula mediterraneae sp. nov., isolated from polypropylene straw from shallow seawater of the seashore of Laganas in Zakynthos island, Greece.</title>
        <authorList>
            <person name="Szabo I."/>
            <person name="Al-Omari J."/>
            <person name="Rado J."/>
            <person name="Szerdahelyi G.S."/>
        </authorList>
    </citation>
    <scope>NUCLEOTIDE SEQUENCE [LARGE SCALE GENOMIC DNA]</scope>
    <source>
        <strain evidence="5 6">ZS-1/3</strain>
    </source>
</reference>
<feature type="domain" description="PBP" evidence="4">
    <location>
        <begin position="15"/>
        <end position="275"/>
    </location>
</feature>
<comment type="caution">
    <text evidence="5">The sequence shown here is derived from an EMBL/GenBank/DDBJ whole genome shotgun (WGS) entry which is preliminary data.</text>
</comment>
<feature type="region of interest" description="Disordered" evidence="2">
    <location>
        <begin position="300"/>
        <end position="328"/>
    </location>
</feature>
<evidence type="ECO:0000259" key="4">
    <source>
        <dbReference type="Pfam" id="PF12849"/>
    </source>
</evidence>
<evidence type="ECO:0000313" key="6">
    <source>
        <dbReference type="Proteomes" id="UP000536835"/>
    </source>
</evidence>
<dbReference type="InterPro" id="IPR050811">
    <property type="entry name" value="Phosphate_ABC_transporter"/>
</dbReference>
<name>A0A7Y3RM74_9PROT</name>
<dbReference type="Pfam" id="PF12849">
    <property type="entry name" value="PBP_like_2"/>
    <property type="match status" value="1"/>
</dbReference>
<sequence>MIRSLTALILLIAGTSSAQELRISGSSTAAPLIADAMLEEALDGVDLDPTGTLEGFRELCDERSAGVIGASRKINEMEIDLCARNGMGDLLEIPIGMDGLVVATGRRMRGFQVDLLELYLAAAAQIPLDETCVLVPNPNTSWRDVDPSNPNRPIRIFGPPASSATRGIFIDRALARGARQIDCLEELERQDPAAFERAIMPRHDRVWLDAGENDEAIAFALSRVDDAVGIFGWRAFQGQPGLHALPIAGVAPNERSILDRSYPLSRPLFVYASPEAMREPSVRRLVKRLGASEEAARVRVYGTPGPDGEPQPISKVTEKKRIYGGQNR</sequence>
<dbReference type="PANTHER" id="PTHR30570">
    <property type="entry name" value="PERIPLASMIC PHOSPHATE BINDING COMPONENT OF PHOSPHATE ABC TRANSPORTER"/>
    <property type="match status" value="1"/>
</dbReference>
<dbReference type="InterPro" id="IPR024370">
    <property type="entry name" value="PBP_domain"/>
</dbReference>
<feature type="signal peptide" evidence="3">
    <location>
        <begin position="1"/>
        <end position="18"/>
    </location>
</feature>
<dbReference type="EMBL" id="JABFCX010000003">
    <property type="protein sequence ID" value="NNU16668.1"/>
    <property type="molecule type" value="Genomic_DNA"/>
</dbReference>
<gene>
    <name evidence="5" type="ORF">HK107_10080</name>
</gene>
<keyword evidence="1 3" id="KW-0732">Signal</keyword>